<protein>
    <recommendedName>
        <fullName evidence="4">DUF3592 domain-containing protein</fullName>
    </recommendedName>
</protein>
<reference evidence="2 3" key="1">
    <citation type="submission" date="2020-08" db="EMBL/GenBank/DDBJ databases">
        <title>Genomic Encyclopedia of Type Strains, Phase IV (KMG-IV): sequencing the most valuable type-strain genomes for metagenomic binning, comparative biology and taxonomic classification.</title>
        <authorList>
            <person name="Goeker M."/>
        </authorList>
    </citation>
    <scope>NUCLEOTIDE SEQUENCE [LARGE SCALE GENOMIC DNA]</scope>
    <source>
        <strain evidence="2 3">DSM 19512</strain>
    </source>
</reference>
<dbReference type="EMBL" id="JACIDH010000001">
    <property type="protein sequence ID" value="MBB3878352.1"/>
    <property type="molecule type" value="Genomic_DNA"/>
</dbReference>
<dbReference type="AlphaFoldDB" id="A0A7W6F231"/>
<feature type="transmembrane region" description="Helical" evidence="1">
    <location>
        <begin position="221"/>
        <end position="243"/>
    </location>
</feature>
<accession>A0A7W6F231</accession>
<dbReference type="RefSeq" id="WP_183950508.1">
    <property type="nucleotide sequence ID" value="NZ_JACIDH010000001.1"/>
</dbReference>
<gene>
    <name evidence="2" type="ORF">GGR48_000755</name>
</gene>
<evidence type="ECO:0000256" key="1">
    <source>
        <dbReference type="SAM" id="Phobius"/>
    </source>
</evidence>
<keyword evidence="1" id="KW-0472">Membrane</keyword>
<dbReference type="Proteomes" id="UP000538670">
    <property type="component" value="Unassembled WGS sequence"/>
</dbReference>
<comment type="caution">
    <text evidence="2">The sequence shown here is derived from an EMBL/GenBank/DDBJ whole genome shotgun (WGS) entry which is preliminary data.</text>
</comment>
<keyword evidence="1" id="KW-1133">Transmembrane helix</keyword>
<evidence type="ECO:0000313" key="3">
    <source>
        <dbReference type="Proteomes" id="UP000538670"/>
    </source>
</evidence>
<sequence length="260" mass="28464">MAQDGENRRSILGDKGSLQRALVGPLIVGAMLFFRMGLPALFDKGHRVDDLIHGDALPFAAGSAFLYLICTLGYWIILRRARTHDPVRTKRIGMAVIAAIVMLLAEAYFVIPDVIRYRLASDLTVRGVPAEAELIRDYARGCGKAACTDAVQYRFTPRGGTHPIEGSVDVLNGRARGTHDRIDYVEATGTVPILYDPQAPRRAMFFWKDDVASAARVGGSFAGIIALNVIASIVLIPFALILWRDLAGQRRTKAENADRS</sequence>
<feature type="transmembrane region" description="Helical" evidence="1">
    <location>
        <begin position="90"/>
        <end position="111"/>
    </location>
</feature>
<name>A0A7W6F231_9SPHN</name>
<evidence type="ECO:0000313" key="2">
    <source>
        <dbReference type="EMBL" id="MBB3878352.1"/>
    </source>
</evidence>
<keyword evidence="1" id="KW-0812">Transmembrane</keyword>
<evidence type="ECO:0008006" key="4">
    <source>
        <dbReference type="Google" id="ProtNLM"/>
    </source>
</evidence>
<organism evidence="2 3">
    <name type="scientific">Sphingomonas pseudosanguinis</name>
    <dbReference type="NCBI Taxonomy" id="413712"/>
    <lineage>
        <taxon>Bacteria</taxon>
        <taxon>Pseudomonadati</taxon>
        <taxon>Pseudomonadota</taxon>
        <taxon>Alphaproteobacteria</taxon>
        <taxon>Sphingomonadales</taxon>
        <taxon>Sphingomonadaceae</taxon>
        <taxon>Sphingomonas</taxon>
    </lineage>
</organism>
<proteinExistence type="predicted"/>
<feature type="transmembrane region" description="Helical" evidence="1">
    <location>
        <begin position="21"/>
        <end position="42"/>
    </location>
</feature>
<keyword evidence="3" id="KW-1185">Reference proteome</keyword>
<feature type="transmembrane region" description="Helical" evidence="1">
    <location>
        <begin position="57"/>
        <end position="78"/>
    </location>
</feature>